<dbReference type="InterPro" id="IPR052926">
    <property type="entry name" value="Metallo-beta-lactamase_dom"/>
</dbReference>
<dbReference type="AlphaFoldDB" id="A0A6H0XX10"/>
<keyword evidence="2" id="KW-1185">Reference proteome</keyword>
<dbReference type="CDD" id="cd07713">
    <property type="entry name" value="DHPS-like_MBL-fold"/>
    <property type="match status" value="1"/>
</dbReference>
<dbReference type="PANTHER" id="PTHR13754">
    <property type="entry name" value="METALLO-BETA-LACTAMASE SUPERFAMILY PROTEIN"/>
    <property type="match status" value="1"/>
</dbReference>
<dbReference type="GO" id="GO:0016740">
    <property type="term" value="F:transferase activity"/>
    <property type="evidence" value="ECO:0007669"/>
    <property type="project" value="TreeGrafter"/>
</dbReference>
<sequence>MADLLELDSLEILAIIDNELDPISPCVNPAIRQFGGLRDIASRSKNSINDIRGSESFELRMSNICCSAHGLSLMITGIKGNMRHTILFDTGPEENSWERNATRLRADVSRIEMIQLSHYHRDHSGGMLKALDMIKKAQQEAKHALQPVVVDLHPDRPAFRGFQPPGHAIVSFEADPTFEDIEKAGGVVQTRDQPHVVLENMFLVSGEIPRGTPYEQGLKFGMRFEDGVWRPDEAMKDERLLMCKLKGMLKTVLQDRYLLLADKGLVVFTGCAHAGVVNSARYAVDLGQGTPLYAVVGGFHLADAQPEVIDDTVRDLEALEPQLLLPGHCTGWRAKFALQSKMPGRIVPCFVGSGYEL</sequence>
<dbReference type="InterPro" id="IPR036866">
    <property type="entry name" value="RibonucZ/Hydroxyglut_hydro"/>
</dbReference>
<protein>
    <recommendedName>
        <fullName evidence="3">Metallo-beta-lactamase domain-containing protein</fullName>
    </recommendedName>
</protein>
<reference evidence="1 2" key="1">
    <citation type="journal article" date="2016" name="Sci. Rep.">
        <title>Peltaster fructicola genome reveals evolution from an invasive phytopathogen to an ectophytic parasite.</title>
        <authorList>
            <person name="Xu C."/>
            <person name="Chen H."/>
            <person name="Gleason M.L."/>
            <person name="Xu J.R."/>
            <person name="Liu H."/>
            <person name="Zhang R."/>
            <person name="Sun G."/>
        </authorList>
    </citation>
    <scope>NUCLEOTIDE SEQUENCE [LARGE SCALE GENOMIC DNA]</scope>
    <source>
        <strain evidence="1 2">LNHT1506</strain>
    </source>
</reference>
<evidence type="ECO:0000313" key="2">
    <source>
        <dbReference type="Proteomes" id="UP000503462"/>
    </source>
</evidence>
<name>A0A6H0XX10_9PEZI</name>
<dbReference type="OrthoDB" id="1470350at2759"/>
<dbReference type="InterPro" id="IPR041712">
    <property type="entry name" value="DHPS-like_MBL-fold"/>
</dbReference>
<dbReference type="PANTHER" id="PTHR13754:SF13">
    <property type="entry name" value="METALLO-BETA-LACTAMASE SUPERFAMILY PROTEIN (AFU_ORTHOLOGUE AFUA_3G07630)"/>
    <property type="match status" value="1"/>
</dbReference>
<dbReference type="Gene3D" id="3.60.15.10">
    <property type="entry name" value="Ribonuclease Z/Hydroxyacylglutathione hydrolase-like"/>
    <property type="match status" value="1"/>
</dbReference>
<gene>
    <name evidence="1" type="ORF">AMS68_004824</name>
</gene>
<dbReference type="EMBL" id="CP051141">
    <property type="protein sequence ID" value="QIW99306.1"/>
    <property type="molecule type" value="Genomic_DNA"/>
</dbReference>
<dbReference type="SUPFAM" id="SSF56281">
    <property type="entry name" value="Metallo-hydrolase/oxidoreductase"/>
    <property type="match status" value="1"/>
</dbReference>
<evidence type="ECO:0008006" key="3">
    <source>
        <dbReference type="Google" id="ProtNLM"/>
    </source>
</evidence>
<accession>A0A6H0XX10</accession>
<dbReference type="Proteomes" id="UP000503462">
    <property type="component" value="Chromosome 3"/>
</dbReference>
<organism evidence="1 2">
    <name type="scientific">Peltaster fructicola</name>
    <dbReference type="NCBI Taxonomy" id="286661"/>
    <lineage>
        <taxon>Eukaryota</taxon>
        <taxon>Fungi</taxon>
        <taxon>Dikarya</taxon>
        <taxon>Ascomycota</taxon>
        <taxon>Pezizomycotina</taxon>
        <taxon>Dothideomycetes</taxon>
        <taxon>Dothideomycetes incertae sedis</taxon>
        <taxon>Peltaster</taxon>
    </lineage>
</organism>
<evidence type="ECO:0000313" key="1">
    <source>
        <dbReference type="EMBL" id="QIW99306.1"/>
    </source>
</evidence>
<proteinExistence type="predicted"/>